<accession>A0A1H4HJE8</accession>
<evidence type="ECO:0000259" key="3">
    <source>
        <dbReference type="PROSITE" id="PS51194"/>
    </source>
</evidence>
<dbReference type="InterPro" id="IPR014001">
    <property type="entry name" value="Helicase_ATP-bd"/>
</dbReference>
<organism evidence="4 5">
    <name type="scientific">Pedobacter hartonius</name>
    <dbReference type="NCBI Taxonomy" id="425514"/>
    <lineage>
        <taxon>Bacteria</taxon>
        <taxon>Pseudomonadati</taxon>
        <taxon>Bacteroidota</taxon>
        <taxon>Sphingobacteriia</taxon>
        <taxon>Sphingobacteriales</taxon>
        <taxon>Sphingobacteriaceae</taxon>
        <taxon>Pedobacter</taxon>
    </lineage>
</organism>
<dbReference type="SMART" id="SM00490">
    <property type="entry name" value="HELICc"/>
    <property type="match status" value="1"/>
</dbReference>
<dbReference type="Proteomes" id="UP000198850">
    <property type="component" value="Unassembled WGS sequence"/>
</dbReference>
<feature type="domain" description="Helicase C-terminal" evidence="3">
    <location>
        <begin position="972"/>
        <end position="1126"/>
    </location>
</feature>
<dbReference type="SUPFAM" id="SSF52540">
    <property type="entry name" value="P-loop containing nucleoside triphosphate hydrolases"/>
    <property type="match status" value="2"/>
</dbReference>
<dbReference type="InterPro" id="IPR038718">
    <property type="entry name" value="SNF2-like_sf"/>
</dbReference>
<dbReference type="InterPro" id="IPR027417">
    <property type="entry name" value="P-loop_NTPase"/>
</dbReference>
<evidence type="ECO:0000313" key="4">
    <source>
        <dbReference type="EMBL" id="SEB21943.1"/>
    </source>
</evidence>
<dbReference type="STRING" id="425514.SAMN05443550_1244"/>
<evidence type="ECO:0000256" key="1">
    <source>
        <dbReference type="ARBA" id="ARBA00022801"/>
    </source>
</evidence>
<reference evidence="4 5" key="1">
    <citation type="submission" date="2016-10" db="EMBL/GenBank/DDBJ databases">
        <authorList>
            <person name="de Groot N.N."/>
        </authorList>
    </citation>
    <scope>NUCLEOTIDE SEQUENCE [LARGE SCALE GENOMIC DNA]</scope>
    <source>
        <strain evidence="4 5">DSM 19033</strain>
    </source>
</reference>
<dbReference type="PROSITE" id="PS51192">
    <property type="entry name" value="HELICASE_ATP_BIND_1"/>
    <property type="match status" value="1"/>
</dbReference>
<dbReference type="GO" id="GO:0016787">
    <property type="term" value="F:hydrolase activity"/>
    <property type="evidence" value="ECO:0007669"/>
    <property type="project" value="UniProtKB-KW"/>
</dbReference>
<dbReference type="PANTHER" id="PTHR10799">
    <property type="entry name" value="SNF2/RAD54 HELICASE FAMILY"/>
    <property type="match status" value="1"/>
</dbReference>
<dbReference type="Gene3D" id="3.40.50.10810">
    <property type="entry name" value="Tandem AAA-ATPase domain"/>
    <property type="match status" value="1"/>
</dbReference>
<dbReference type="EMBL" id="FNRA01000024">
    <property type="protein sequence ID" value="SEB21943.1"/>
    <property type="molecule type" value="Genomic_DNA"/>
</dbReference>
<dbReference type="SMART" id="SM00487">
    <property type="entry name" value="DEXDc"/>
    <property type="match status" value="1"/>
</dbReference>
<dbReference type="CDD" id="cd18793">
    <property type="entry name" value="SF2_C_SNF"/>
    <property type="match status" value="1"/>
</dbReference>
<evidence type="ECO:0000313" key="5">
    <source>
        <dbReference type="Proteomes" id="UP000198850"/>
    </source>
</evidence>
<dbReference type="RefSeq" id="WP_090560138.1">
    <property type="nucleotide sequence ID" value="NZ_FNRA01000024.1"/>
</dbReference>
<keyword evidence="1" id="KW-0378">Hydrolase</keyword>
<keyword evidence="5" id="KW-1185">Reference proteome</keyword>
<sequence length="1138" mass="130448">MNNKNPENTPKRKASTPYKLLLDEVTHLPHPADLITVEEPEAENYLYCSYEITRFKGRTLTIRSGWRDYHQQEIIMIKDYILVSCNCGTEVTRLCWHVTKLFTKMIERREFGFFERFKKYPYTDTAFFEKYLTLKPHYHYGVTAVPKPEYGHIYNYESAIEPGRFILYHSFFPLPVKTNEEDSGLVAYVIAAHSDLNVPFLIPCQALGNADGTAIKSFANFYDPATAPERLDSAGKLLHSYSHDFDQLLNFETVHKQYKYASGEERTALRYTAFNYWKRIVPVLKAQNQLFYHTFYNKLAYKGSLPKNTMRPIALSDEPVSFRFTFSHHTGHYRLKINAQLNGTDFDISEVLPAGDPFFFSLEHAPRLFYQFFSMEEGQAIGELVKAGGTFTVLDNDLEEFNQLILFKLALKYPVAFELNERTAPQALTAKSKRIRTLDQGEYVAFIPEIVYEGGLDIPVQSGGIELLQIKNGRVQVLQRNKAEELAFKTFFMELHPAFEKQEALPYFYLSKDTLITELWFARTIYNLNDPDVTFTGLENLIGIDFHIQLPEIDVNIKQEKGWFDIGVSVTFGEVELSPEEIQKALKKRSDTLMLSNGKTAHLPDDFFTKLSTVFRSGTLTDKGLKLAGQHYTLIDQLYNKVERPDLAKMIAEREKLFNEQEKIPLVPVPEHLNAILRPYQLIGYSWLCHLHSLKWGGLLADDMGLGKTLQVLTLLQYLKNKALPLAPHLLLAPTSLLYNWQEEAAKFCPELNVLVFHGTEREKDVSELKKYDLIITSYGTAAVDIAFLLTISFDYVILDEAQAIKNPFSQKFKMVMLLEARNRLALTGTPVENSSSDLYALMNFVNPGFFGSLRMFKDNLAAKGDNEDKERAGTLLKMTKPFILRRTKKQVATDLPPKTEMTIWCEMEPAQRKIYDRYRKEFKTYLTDKIDTIGLENSKLYVLKGLMTLRQICNSPVLIKDAPDFDGHSCKIIELMEHIMEKTTGHKLLIFSAFTGMLGLISSGLEQQDIAYAYLDGKTKLNKRKEAITNFQKNEACRVFLISLKAGGTGLNLTAADYVYLVDPWWNPAVENQAIDRCYRIGQDKHVMAYRMICKDTLEEKILEIQDKKRKLAGELIPTDEGILKSLGKDDLLKLFG</sequence>
<gene>
    <name evidence="4" type="ORF">SAMN05443550_1244</name>
</gene>
<keyword evidence="4" id="KW-0547">Nucleotide-binding</keyword>
<evidence type="ECO:0000259" key="2">
    <source>
        <dbReference type="PROSITE" id="PS51192"/>
    </source>
</evidence>
<dbReference type="InterPro" id="IPR049730">
    <property type="entry name" value="SNF2/RAD54-like_C"/>
</dbReference>
<dbReference type="InterPro" id="IPR000330">
    <property type="entry name" value="SNF2_N"/>
</dbReference>
<name>A0A1H4HJE8_9SPHI</name>
<keyword evidence="4" id="KW-0347">Helicase</keyword>
<dbReference type="InterPro" id="IPR001650">
    <property type="entry name" value="Helicase_C-like"/>
</dbReference>
<keyword evidence="4" id="KW-0067">ATP-binding</keyword>
<dbReference type="Pfam" id="PF00271">
    <property type="entry name" value="Helicase_C"/>
    <property type="match status" value="1"/>
</dbReference>
<dbReference type="GO" id="GO:0004386">
    <property type="term" value="F:helicase activity"/>
    <property type="evidence" value="ECO:0007669"/>
    <property type="project" value="UniProtKB-KW"/>
</dbReference>
<dbReference type="AlphaFoldDB" id="A0A1H4HJE8"/>
<dbReference type="Gene3D" id="3.40.50.300">
    <property type="entry name" value="P-loop containing nucleotide triphosphate hydrolases"/>
    <property type="match status" value="1"/>
</dbReference>
<protein>
    <submittedName>
        <fullName evidence="4">Superfamily II DNA or RNA helicase, SNF2 family</fullName>
    </submittedName>
</protein>
<feature type="domain" description="Helicase ATP-binding" evidence="2">
    <location>
        <begin position="689"/>
        <end position="849"/>
    </location>
</feature>
<dbReference type="OrthoDB" id="9760715at2"/>
<dbReference type="GO" id="GO:0005524">
    <property type="term" value="F:ATP binding"/>
    <property type="evidence" value="ECO:0007669"/>
    <property type="project" value="InterPro"/>
</dbReference>
<dbReference type="PROSITE" id="PS51194">
    <property type="entry name" value="HELICASE_CTER"/>
    <property type="match status" value="1"/>
</dbReference>
<proteinExistence type="predicted"/>
<dbReference type="Pfam" id="PF00176">
    <property type="entry name" value="SNF2-rel_dom"/>
    <property type="match status" value="1"/>
</dbReference>